<dbReference type="GO" id="GO:0007130">
    <property type="term" value="P:synaptonemal complex assembly"/>
    <property type="evidence" value="ECO:0007669"/>
    <property type="project" value="InterPro"/>
</dbReference>
<gene>
    <name evidence="2" type="ORF">GDO86_013524</name>
</gene>
<keyword evidence="1" id="KW-0175">Coiled coil</keyword>
<reference evidence="2" key="1">
    <citation type="thesis" date="2020" institute="ProQuest LLC" country="789 East Eisenhower Parkway, Ann Arbor, MI, USA">
        <title>Comparative Genomics and Chromosome Evolution.</title>
        <authorList>
            <person name="Mudd A.B."/>
        </authorList>
    </citation>
    <scope>NUCLEOTIDE SEQUENCE</scope>
    <source>
        <strain evidence="2">Female2</strain>
        <tissue evidence="2">Blood</tissue>
    </source>
</reference>
<name>A0A8T2IUI6_9PIPI</name>
<dbReference type="OrthoDB" id="9944849at2759"/>
<organism evidence="2 3">
    <name type="scientific">Hymenochirus boettgeri</name>
    <name type="common">Congo dwarf clawed frog</name>
    <dbReference type="NCBI Taxonomy" id="247094"/>
    <lineage>
        <taxon>Eukaryota</taxon>
        <taxon>Metazoa</taxon>
        <taxon>Chordata</taxon>
        <taxon>Craniata</taxon>
        <taxon>Vertebrata</taxon>
        <taxon>Euteleostomi</taxon>
        <taxon>Amphibia</taxon>
        <taxon>Batrachia</taxon>
        <taxon>Anura</taxon>
        <taxon>Pipoidea</taxon>
        <taxon>Pipidae</taxon>
        <taxon>Pipinae</taxon>
        <taxon>Hymenochirus</taxon>
    </lineage>
</organism>
<dbReference type="Pfam" id="PF15191">
    <property type="entry name" value="Synaptonemal_3"/>
    <property type="match status" value="1"/>
</dbReference>
<dbReference type="InterPro" id="IPR028145">
    <property type="entry name" value="Synaptonemal_3"/>
</dbReference>
<dbReference type="PANTHER" id="PTHR36686">
    <property type="entry name" value="SYNAPTONEMAL COMPLEX CENTRAL ELEMENT PROTEIN 3"/>
    <property type="match status" value="1"/>
</dbReference>
<keyword evidence="3" id="KW-1185">Reference proteome</keyword>
<feature type="non-terminal residue" evidence="2">
    <location>
        <position position="87"/>
    </location>
</feature>
<accession>A0A8T2IUI6</accession>
<dbReference type="GO" id="GO:0007283">
    <property type="term" value="P:spermatogenesis"/>
    <property type="evidence" value="ECO:0007669"/>
    <property type="project" value="InterPro"/>
</dbReference>
<evidence type="ECO:0000313" key="3">
    <source>
        <dbReference type="Proteomes" id="UP000812440"/>
    </source>
</evidence>
<sequence length="87" mass="10146">MAESSTDSLDSDNVSKMLTDMNKDLENMLEQMEKNLVRTTWLAYDMVVIRTDPALAQSMKKLEDAFVKCKEELQTNWQKLLDENKQQ</sequence>
<proteinExistence type="predicted"/>
<dbReference type="GO" id="GO:0007131">
    <property type="term" value="P:reciprocal meiotic recombination"/>
    <property type="evidence" value="ECO:0007669"/>
    <property type="project" value="InterPro"/>
</dbReference>
<evidence type="ECO:0008006" key="4">
    <source>
        <dbReference type="Google" id="ProtNLM"/>
    </source>
</evidence>
<dbReference type="EMBL" id="JAACNH010000008">
    <property type="protein sequence ID" value="KAG8435612.1"/>
    <property type="molecule type" value="Genomic_DNA"/>
</dbReference>
<dbReference type="PANTHER" id="PTHR36686:SF1">
    <property type="entry name" value="SYNAPTONEMAL COMPLEX CENTRAL ELEMENT PROTEIN 3"/>
    <property type="match status" value="1"/>
</dbReference>
<dbReference type="Proteomes" id="UP000812440">
    <property type="component" value="Chromosome 7"/>
</dbReference>
<evidence type="ECO:0000256" key="1">
    <source>
        <dbReference type="SAM" id="Coils"/>
    </source>
</evidence>
<dbReference type="AlphaFoldDB" id="A0A8T2IUI6"/>
<feature type="coiled-coil region" evidence="1">
    <location>
        <begin position="15"/>
        <end position="42"/>
    </location>
</feature>
<protein>
    <recommendedName>
        <fullName evidence="4">Synaptonemal complex central element protein 3</fullName>
    </recommendedName>
</protein>
<evidence type="ECO:0000313" key="2">
    <source>
        <dbReference type="EMBL" id="KAG8435612.1"/>
    </source>
</evidence>
<comment type="caution">
    <text evidence="2">The sequence shown here is derived from an EMBL/GenBank/DDBJ whole genome shotgun (WGS) entry which is preliminary data.</text>
</comment>